<accession>A0A443NC25</accession>
<dbReference type="InterPro" id="IPR042044">
    <property type="entry name" value="EXOC6PINT-1/Sec15/Tip20_C_dom2"/>
</dbReference>
<dbReference type="EMBL" id="QPKB01000002">
    <property type="protein sequence ID" value="RWR76056.1"/>
    <property type="molecule type" value="Genomic_DNA"/>
</dbReference>
<dbReference type="GO" id="GO:0006893">
    <property type="term" value="P:Golgi to plasma membrane transport"/>
    <property type="evidence" value="ECO:0007669"/>
    <property type="project" value="TreeGrafter"/>
</dbReference>
<sequence>MSAGPFRWPPSQPAAGTVEEGGGRKSENPSSITLSHTQALHPSPLEDFHFFFWGSWDALGFYFSAVSSLSKTLFYSSKVPSWFNFEDLRKVITMGLFRTIQAKKTVTENGNGGEKTELDTSIENRENLGPIIRLAFEVGNPETLLHQLKNITKNKEVEIEELCKLHYEDFIVTVDKLRGILLDADELKRTLSSENSRLQDVGSSLLLILDELLELHLMKRNVIEAIQLSRICLQVANLCIKCNQHVSNNQFYPALKTLDLIERDFLQNIPIKAFQKMIEKRILVIRLHIEKKVCREFDDWLVNVRSVEREIGQLAMGQEALTRQKEEEKRACQREAEEQSHLGFNCVFALDIEEIYEDPALKLDLSPVFQAYNTHTCLGIQDQFREYYYKNRLLQLNLELQMSSSQSFLESHKTFFSQIAGYFIVEDRVLLTVKGLLSPTDVEKIWDTALEKMISVLEENFSLIEAPNHLLLIKDHVTLLVATLQQYGYRVTPLLKVLDNSRDRYHDLLLEESRKKITDVLASDTYEQMVMRKESEYKMNVLSFDLQTSDIMPVLPYIAPFSSTVPEACRIVRLFIEDSVNYFSYSGLENISDDARKYLDKLLIYVLSEALLKAIHSSTTGVSQAMQIAANISVLERACDLFLRLVARLSGIPVRSSERPPGSLTAIAVLKTSQDAAYHRLLKLVNSKVGEIMSLTDNINWTADEVPQNGNEYVNVLTVYLDTVVSTAREILPLDAVYKVGSGVLKHISDSYVACLLSVRVKRFNANTLMGIDNDVKQLESFADERFPSSGLGELGKEDRMRDCLAETRQLINLLSSNQPENFMNPALREKHYSALDYEKVASICEKFKDLPDRLFGSLSGRNPKLHARRKSMDILKRRLRDFN</sequence>
<evidence type="ECO:0000256" key="4">
    <source>
        <dbReference type="ARBA" id="ARBA00023054"/>
    </source>
</evidence>
<proteinExistence type="inferred from homology"/>
<protein>
    <recommendedName>
        <fullName evidence="5">Exocyst complex component</fullName>
    </recommendedName>
</protein>
<evidence type="ECO:0000256" key="3">
    <source>
        <dbReference type="ARBA" id="ARBA00022483"/>
    </source>
</evidence>
<keyword evidence="3 5" id="KW-0268">Exocytosis</keyword>
<comment type="function">
    <text evidence="5">Component of the exocyst complex involved in the docking of exocytic vesicles with fusion sites on the plasma membrane.</text>
</comment>
<organism evidence="9 10">
    <name type="scientific">Cinnamomum micranthum f. kanehirae</name>
    <dbReference type="NCBI Taxonomy" id="337451"/>
    <lineage>
        <taxon>Eukaryota</taxon>
        <taxon>Viridiplantae</taxon>
        <taxon>Streptophyta</taxon>
        <taxon>Embryophyta</taxon>
        <taxon>Tracheophyta</taxon>
        <taxon>Spermatophyta</taxon>
        <taxon>Magnoliopsida</taxon>
        <taxon>Magnoliidae</taxon>
        <taxon>Laurales</taxon>
        <taxon>Lauraceae</taxon>
        <taxon>Cinnamomum</taxon>
    </lineage>
</organism>
<feature type="domain" description="Exocyst complex subunit EXOC6/Sec15 C-terminal" evidence="7">
    <location>
        <begin position="493"/>
        <end position="847"/>
    </location>
</feature>
<dbReference type="InterPro" id="IPR046361">
    <property type="entry name" value="EXOC6/Sec15_C"/>
</dbReference>
<evidence type="ECO:0000256" key="2">
    <source>
        <dbReference type="ARBA" id="ARBA00022448"/>
    </source>
</evidence>
<keyword evidence="10" id="KW-1185">Reference proteome</keyword>
<comment type="caution">
    <text evidence="9">The sequence shown here is derived from an EMBL/GenBank/DDBJ whole genome shotgun (WGS) entry which is preliminary data.</text>
</comment>
<dbReference type="GO" id="GO:0000145">
    <property type="term" value="C:exocyst"/>
    <property type="evidence" value="ECO:0007669"/>
    <property type="project" value="UniProtKB-UniRule"/>
</dbReference>
<comment type="similarity">
    <text evidence="1 5">Belongs to the SEC15 family.</text>
</comment>
<dbReference type="GO" id="GO:0006886">
    <property type="term" value="P:intracellular protein transport"/>
    <property type="evidence" value="ECO:0007669"/>
    <property type="project" value="InterPro"/>
</dbReference>
<dbReference type="InterPro" id="IPR042045">
    <property type="entry name" value="EXOC6/Sec15_C_dom1"/>
</dbReference>
<evidence type="ECO:0000256" key="5">
    <source>
        <dbReference type="PIRNR" id="PIRNR025007"/>
    </source>
</evidence>
<dbReference type="GO" id="GO:0090522">
    <property type="term" value="P:vesicle tethering involved in exocytosis"/>
    <property type="evidence" value="ECO:0007669"/>
    <property type="project" value="UniProtKB-UniRule"/>
</dbReference>
<dbReference type="Gene3D" id="1.10.357.30">
    <property type="entry name" value="Exocyst complex subunit Sec15 C-terminal domain, N-terminal subdomain"/>
    <property type="match status" value="1"/>
</dbReference>
<dbReference type="InterPro" id="IPR007225">
    <property type="entry name" value="EXOC6/Sec15"/>
</dbReference>
<evidence type="ECO:0000259" key="7">
    <source>
        <dbReference type="Pfam" id="PF04091"/>
    </source>
</evidence>
<dbReference type="InterPro" id="IPR048359">
    <property type="entry name" value="EXOC6_Sec15_N"/>
</dbReference>
<gene>
    <name evidence="9" type="ORF">CKAN_00446800</name>
</gene>
<dbReference type="OrthoDB" id="10267033at2759"/>
<dbReference type="Proteomes" id="UP000283530">
    <property type="component" value="Unassembled WGS sequence"/>
</dbReference>
<dbReference type="FunFam" id="1.20.58.670:FF:000002">
    <property type="entry name" value="Exocyst complex component"/>
    <property type="match status" value="1"/>
</dbReference>
<dbReference type="Pfam" id="PF20651">
    <property type="entry name" value="EXOC6_Sec15_N"/>
    <property type="match status" value="1"/>
</dbReference>
<dbReference type="PANTHER" id="PTHR12702:SF0">
    <property type="entry name" value="EXOCYST COMPLEX COMPONENT 6"/>
    <property type="match status" value="1"/>
</dbReference>
<keyword evidence="4" id="KW-0175">Coiled coil</keyword>
<evidence type="ECO:0000313" key="10">
    <source>
        <dbReference type="Proteomes" id="UP000283530"/>
    </source>
</evidence>
<dbReference type="PANTHER" id="PTHR12702">
    <property type="entry name" value="SEC15"/>
    <property type="match status" value="1"/>
</dbReference>
<dbReference type="AlphaFoldDB" id="A0A443NC25"/>
<dbReference type="GO" id="GO:0016020">
    <property type="term" value="C:membrane"/>
    <property type="evidence" value="ECO:0007669"/>
    <property type="project" value="TreeGrafter"/>
</dbReference>
<feature type="domain" description="Exocyst complex component EXOC6/Sec15 N-terminal" evidence="8">
    <location>
        <begin position="147"/>
        <end position="316"/>
    </location>
</feature>
<dbReference type="STRING" id="337451.A0A443NC25"/>
<evidence type="ECO:0000313" key="9">
    <source>
        <dbReference type="EMBL" id="RWR76056.1"/>
    </source>
</evidence>
<dbReference type="Pfam" id="PF04091">
    <property type="entry name" value="Sec15_C"/>
    <property type="match status" value="1"/>
</dbReference>
<keyword evidence="2 5" id="KW-0813">Transport</keyword>
<reference evidence="9 10" key="1">
    <citation type="journal article" date="2019" name="Nat. Plants">
        <title>Stout camphor tree genome fills gaps in understanding of flowering plant genome evolution.</title>
        <authorList>
            <person name="Chaw S.M."/>
            <person name="Liu Y.C."/>
            <person name="Wu Y.W."/>
            <person name="Wang H.Y."/>
            <person name="Lin C.I."/>
            <person name="Wu C.S."/>
            <person name="Ke H.M."/>
            <person name="Chang L.Y."/>
            <person name="Hsu C.Y."/>
            <person name="Yang H.T."/>
            <person name="Sudianto E."/>
            <person name="Hsu M.H."/>
            <person name="Wu K.P."/>
            <person name="Wang L.N."/>
            <person name="Leebens-Mack J.H."/>
            <person name="Tsai I.J."/>
        </authorList>
    </citation>
    <scope>NUCLEOTIDE SEQUENCE [LARGE SCALE GENOMIC DNA]</scope>
    <source>
        <strain evidence="10">cv. Chaw 1501</strain>
        <tissue evidence="9">Young leaves</tissue>
    </source>
</reference>
<dbReference type="PIRSF" id="PIRSF025007">
    <property type="entry name" value="Sec15"/>
    <property type="match status" value="1"/>
</dbReference>
<evidence type="ECO:0000259" key="8">
    <source>
        <dbReference type="Pfam" id="PF20651"/>
    </source>
</evidence>
<name>A0A443NC25_9MAGN</name>
<dbReference type="Gene3D" id="1.20.58.670">
    <property type="entry name" value="Dsl1p vesicle tethering complex, Tip20p subunit, domain D"/>
    <property type="match status" value="1"/>
</dbReference>
<evidence type="ECO:0000256" key="1">
    <source>
        <dbReference type="ARBA" id="ARBA00007944"/>
    </source>
</evidence>
<evidence type="ECO:0000256" key="6">
    <source>
        <dbReference type="SAM" id="MobiDB-lite"/>
    </source>
</evidence>
<feature type="region of interest" description="Disordered" evidence="6">
    <location>
        <begin position="1"/>
        <end position="35"/>
    </location>
</feature>